<proteinExistence type="predicted"/>
<dbReference type="OrthoDB" id="10677803at2759"/>
<dbReference type="AlphaFoldDB" id="A0A9P4MF11"/>
<evidence type="ECO:0000313" key="2">
    <source>
        <dbReference type="EMBL" id="KAF2150703.1"/>
    </source>
</evidence>
<organism evidence="2 3">
    <name type="scientific">Myriangium duriaei CBS 260.36</name>
    <dbReference type="NCBI Taxonomy" id="1168546"/>
    <lineage>
        <taxon>Eukaryota</taxon>
        <taxon>Fungi</taxon>
        <taxon>Dikarya</taxon>
        <taxon>Ascomycota</taxon>
        <taxon>Pezizomycotina</taxon>
        <taxon>Dothideomycetes</taxon>
        <taxon>Dothideomycetidae</taxon>
        <taxon>Myriangiales</taxon>
        <taxon>Myriangiaceae</taxon>
        <taxon>Myriangium</taxon>
    </lineage>
</organism>
<feature type="region of interest" description="Disordered" evidence="1">
    <location>
        <begin position="349"/>
        <end position="461"/>
    </location>
</feature>
<feature type="region of interest" description="Disordered" evidence="1">
    <location>
        <begin position="244"/>
        <end position="316"/>
    </location>
</feature>
<feature type="compositionally biased region" description="Basic and acidic residues" evidence="1">
    <location>
        <begin position="385"/>
        <end position="447"/>
    </location>
</feature>
<comment type="caution">
    <text evidence="2">The sequence shown here is derived from an EMBL/GenBank/DDBJ whole genome shotgun (WGS) entry which is preliminary data.</text>
</comment>
<protein>
    <submittedName>
        <fullName evidence="2">Uncharacterized protein</fullName>
    </submittedName>
</protein>
<gene>
    <name evidence="2" type="ORF">K461DRAFT_323092</name>
</gene>
<reference evidence="2" key="1">
    <citation type="journal article" date="2020" name="Stud. Mycol.">
        <title>101 Dothideomycetes genomes: a test case for predicting lifestyles and emergence of pathogens.</title>
        <authorList>
            <person name="Haridas S."/>
            <person name="Albert R."/>
            <person name="Binder M."/>
            <person name="Bloem J."/>
            <person name="Labutti K."/>
            <person name="Salamov A."/>
            <person name="Andreopoulos B."/>
            <person name="Baker S."/>
            <person name="Barry K."/>
            <person name="Bills G."/>
            <person name="Bluhm B."/>
            <person name="Cannon C."/>
            <person name="Castanera R."/>
            <person name="Culley D."/>
            <person name="Daum C."/>
            <person name="Ezra D."/>
            <person name="Gonzalez J."/>
            <person name="Henrissat B."/>
            <person name="Kuo A."/>
            <person name="Liang C."/>
            <person name="Lipzen A."/>
            <person name="Lutzoni F."/>
            <person name="Magnuson J."/>
            <person name="Mondo S."/>
            <person name="Nolan M."/>
            <person name="Ohm R."/>
            <person name="Pangilinan J."/>
            <person name="Park H.-J."/>
            <person name="Ramirez L."/>
            <person name="Alfaro M."/>
            <person name="Sun H."/>
            <person name="Tritt A."/>
            <person name="Yoshinaga Y."/>
            <person name="Zwiers L.-H."/>
            <person name="Turgeon B."/>
            <person name="Goodwin S."/>
            <person name="Spatafora J."/>
            <person name="Crous P."/>
            <person name="Grigoriev I."/>
        </authorList>
    </citation>
    <scope>NUCLEOTIDE SEQUENCE</scope>
    <source>
        <strain evidence="2">CBS 260.36</strain>
    </source>
</reference>
<feature type="compositionally biased region" description="Low complexity" evidence="1">
    <location>
        <begin position="281"/>
        <end position="309"/>
    </location>
</feature>
<dbReference type="Proteomes" id="UP000799439">
    <property type="component" value="Unassembled WGS sequence"/>
</dbReference>
<dbReference type="EMBL" id="ML996089">
    <property type="protein sequence ID" value="KAF2150703.1"/>
    <property type="molecule type" value="Genomic_DNA"/>
</dbReference>
<evidence type="ECO:0000256" key="1">
    <source>
        <dbReference type="SAM" id="MobiDB-lite"/>
    </source>
</evidence>
<name>A0A9P4MF11_9PEZI</name>
<keyword evidence="3" id="KW-1185">Reference proteome</keyword>
<accession>A0A9P4MF11</accession>
<evidence type="ECO:0000313" key="3">
    <source>
        <dbReference type="Proteomes" id="UP000799439"/>
    </source>
</evidence>
<sequence>MELLGKRRIRDKATKPLCTCEPAFIRNMPQLCGSCEIADVKSNSQKAVDACQARVINLQAQLSSLKHIHHGSQEVTQLKMDLEEAEKAFETRSMDKFLMENALIGKVPELFEGKPMRRPKLLHRSRTQSILRQEVQEEEIVEDEDGEVGQGDCFEELPTPVFDRGPEGPFVWTPQESDLAYPPDTNWTNSFFDTENDWYAELDGDDVYKTRSFLSPVEEMTESEPDFNTPRLHALTLNAAELIQRPPSTPPESIPPKLQDTTDSPELASELPPSTSRKTHSPTSAPSFSSTPSPERISHDSSPPTSTSDLAFPSPDKKIKDLASTLYIPSGLVPPLQLIPAFSFEQLRDTNSTPTKDRAGTGQILWTRERKWGLPSPPASPSPSSKHEVKGSTERKSGLPEHVREDGMGSPGKRENDRPTDGKAQQKDSRGPHRGRREDEPKSDYHGIRYWNWQKSGTAEH</sequence>